<comment type="caution">
    <text evidence="1">The sequence shown here is derived from an EMBL/GenBank/DDBJ whole genome shotgun (WGS) entry which is preliminary data.</text>
</comment>
<dbReference type="Proteomes" id="UP001596003">
    <property type="component" value="Unassembled WGS sequence"/>
</dbReference>
<gene>
    <name evidence="1" type="ORF">ACFO3N_05195</name>
</gene>
<accession>A0ABV8ZAP5</accession>
<name>A0ABV8ZAP5_9FLAO</name>
<organism evidence="1 2">
    <name type="scientific">Flavobacterium chungangensis</name>
    <dbReference type="NCBI Taxonomy" id="2708132"/>
    <lineage>
        <taxon>Bacteria</taxon>
        <taxon>Pseudomonadati</taxon>
        <taxon>Bacteroidota</taxon>
        <taxon>Flavobacteriia</taxon>
        <taxon>Flavobacteriales</taxon>
        <taxon>Flavobacteriaceae</taxon>
        <taxon>Flavobacterium</taxon>
    </lineage>
</organism>
<proteinExistence type="predicted"/>
<evidence type="ECO:0000313" key="1">
    <source>
        <dbReference type="EMBL" id="MFC4476451.1"/>
    </source>
</evidence>
<dbReference type="RefSeq" id="WP_379795789.1">
    <property type="nucleotide sequence ID" value="NZ_JBHSFY010000002.1"/>
</dbReference>
<sequence>FKYKAVRKKALRFFLTAKNAKFYAKFAKIFFPNEIFSQRRKVAKFFIYFATLRLCEIKISSKSFANIAILKNQP</sequence>
<dbReference type="EMBL" id="JBHSFY010000002">
    <property type="protein sequence ID" value="MFC4476451.1"/>
    <property type="molecule type" value="Genomic_DNA"/>
</dbReference>
<keyword evidence="2" id="KW-1185">Reference proteome</keyword>
<reference evidence="2" key="1">
    <citation type="journal article" date="2019" name="Int. J. Syst. Evol. Microbiol.">
        <title>The Global Catalogue of Microorganisms (GCM) 10K type strain sequencing project: providing services to taxonomists for standard genome sequencing and annotation.</title>
        <authorList>
            <consortium name="The Broad Institute Genomics Platform"/>
            <consortium name="The Broad Institute Genome Sequencing Center for Infectious Disease"/>
            <person name="Wu L."/>
            <person name="Ma J."/>
        </authorList>
    </citation>
    <scope>NUCLEOTIDE SEQUENCE [LARGE SCALE GENOMIC DNA]</scope>
    <source>
        <strain evidence="2">NBRC 103627</strain>
    </source>
</reference>
<feature type="non-terminal residue" evidence="1">
    <location>
        <position position="1"/>
    </location>
</feature>
<protein>
    <submittedName>
        <fullName evidence="1">Uncharacterized protein</fullName>
    </submittedName>
</protein>
<evidence type="ECO:0000313" key="2">
    <source>
        <dbReference type="Proteomes" id="UP001596003"/>
    </source>
</evidence>